<accession>A0ABP7ZI17</accession>
<keyword evidence="5" id="KW-1185">Reference proteome</keyword>
<dbReference type="Proteomes" id="UP001415169">
    <property type="component" value="Unassembled WGS sequence"/>
</dbReference>
<dbReference type="Gene3D" id="1.10.10.60">
    <property type="entry name" value="Homeodomain-like"/>
    <property type="match status" value="1"/>
</dbReference>
<dbReference type="InterPro" id="IPR009057">
    <property type="entry name" value="Homeodomain-like_sf"/>
</dbReference>
<sequence>MAEFADNGYDATSLRAVARRAGVDAALVHHYFDGKADLLAAAIEFPVRPDRLLDQLIAGPHPELGARIVLAITTQLEDPRRRQRAVALVRAAVANEPVASLAKAFLVREVLSRLAEVTDAADAELRANLVGSQIIGLLITRYVLELEPIASASPQQLAAQLGPTLQRYLFDRLGEAAGAGEGVDAGGIRINNSSRDE</sequence>
<gene>
    <name evidence="4" type="ORF">GCM10022286_12150</name>
</gene>
<proteinExistence type="predicted"/>
<organism evidence="4 5">
    <name type="scientific">Gryllotalpicola daejeonensis</name>
    <dbReference type="NCBI Taxonomy" id="993087"/>
    <lineage>
        <taxon>Bacteria</taxon>
        <taxon>Bacillati</taxon>
        <taxon>Actinomycetota</taxon>
        <taxon>Actinomycetes</taxon>
        <taxon>Micrococcales</taxon>
        <taxon>Microbacteriaceae</taxon>
        <taxon>Gryllotalpicola</taxon>
    </lineage>
</organism>
<feature type="domain" description="HTH tetR-type" evidence="3">
    <location>
        <begin position="1"/>
        <end position="50"/>
    </location>
</feature>
<dbReference type="InterPro" id="IPR036271">
    <property type="entry name" value="Tet_transcr_reg_TetR-rel_C_sf"/>
</dbReference>
<dbReference type="Pfam" id="PF00440">
    <property type="entry name" value="TetR_N"/>
    <property type="match status" value="1"/>
</dbReference>
<dbReference type="Gene3D" id="1.10.357.10">
    <property type="entry name" value="Tetracycline Repressor, domain 2"/>
    <property type="match status" value="1"/>
</dbReference>
<reference evidence="4" key="1">
    <citation type="journal article" date="2014" name="Int. J. Syst. Evol. Microbiol.">
        <title>Complete genome of a new Firmicutes species belonging to the dominant human colonic microbiota ('Ruminococcus bicirculans') reveals two chromosomes and a selective capacity to utilize plant glucans.</title>
        <authorList>
            <consortium name="NISC Comparative Sequencing Program"/>
            <person name="Wegmann U."/>
            <person name="Louis P."/>
            <person name="Goesmann A."/>
            <person name="Henrissat B."/>
            <person name="Duncan S.H."/>
            <person name="Flint H.J."/>
        </authorList>
    </citation>
    <scope>NUCLEOTIDE SEQUENCE</scope>
    <source>
        <strain evidence="4">JCM 17590</strain>
    </source>
</reference>
<reference evidence="4" key="2">
    <citation type="submission" date="2023-12" db="EMBL/GenBank/DDBJ databases">
        <authorList>
            <person name="Sun Q."/>
            <person name="Inoue M."/>
        </authorList>
    </citation>
    <scope>NUCLEOTIDE SEQUENCE</scope>
    <source>
        <strain evidence="4">JCM 17590</strain>
    </source>
</reference>
<feature type="DNA-binding region" description="H-T-H motif" evidence="2">
    <location>
        <begin position="13"/>
        <end position="32"/>
    </location>
</feature>
<dbReference type="SUPFAM" id="SSF46689">
    <property type="entry name" value="Homeodomain-like"/>
    <property type="match status" value="1"/>
</dbReference>
<evidence type="ECO:0000313" key="4">
    <source>
        <dbReference type="EMBL" id="GAA4158762.1"/>
    </source>
</evidence>
<protein>
    <submittedName>
        <fullName evidence="4">TetR family transcriptional regulator</fullName>
    </submittedName>
</protein>
<evidence type="ECO:0000256" key="1">
    <source>
        <dbReference type="ARBA" id="ARBA00023125"/>
    </source>
</evidence>
<dbReference type="PANTHER" id="PTHR30055:SF235">
    <property type="entry name" value="TRANSCRIPTIONAL REGULATORY PROTEIN"/>
    <property type="match status" value="1"/>
</dbReference>
<dbReference type="InterPro" id="IPR001647">
    <property type="entry name" value="HTH_TetR"/>
</dbReference>
<dbReference type="Pfam" id="PF17920">
    <property type="entry name" value="TetR_C_16"/>
    <property type="match status" value="1"/>
</dbReference>
<evidence type="ECO:0000259" key="3">
    <source>
        <dbReference type="PROSITE" id="PS50977"/>
    </source>
</evidence>
<comment type="caution">
    <text evidence="4">The sequence shown here is derived from an EMBL/GenBank/DDBJ whole genome shotgun (WGS) entry which is preliminary data.</text>
</comment>
<dbReference type="SUPFAM" id="SSF48498">
    <property type="entry name" value="Tetracyclin repressor-like, C-terminal domain"/>
    <property type="match status" value="1"/>
</dbReference>
<keyword evidence="1 2" id="KW-0238">DNA-binding</keyword>
<evidence type="ECO:0000256" key="2">
    <source>
        <dbReference type="PROSITE-ProRule" id="PRU00335"/>
    </source>
</evidence>
<dbReference type="EMBL" id="BAABBV010000001">
    <property type="protein sequence ID" value="GAA4158762.1"/>
    <property type="molecule type" value="Genomic_DNA"/>
</dbReference>
<evidence type="ECO:0000313" key="5">
    <source>
        <dbReference type="Proteomes" id="UP001415169"/>
    </source>
</evidence>
<dbReference type="PANTHER" id="PTHR30055">
    <property type="entry name" value="HTH-TYPE TRANSCRIPTIONAL REGULATOR RUTR"/>
    <property type="match status" value="1"/>
</dbReference>
<name>A0ABP7ZI17_9MICO</name>
<dbReference type="InterPro" id="IPR041678">
    <property type="entry name" value="TetR_C_16"/>
</dbReference>
<dbReference type="InterPro" id="IPR050109">
    <property type="entry name" value="HTH-type_TetR-like_transc_reg"/>
</dbReference>
<dbReference type="PROSITE" id="PS50977">
    <property type="entry name" value="HTH_TETR_2"/>
    <property type="match status" value="1"/>
</dbReference>